<feature type="region of interest" description="Disordered" evidence="1">
    <location>
        <begin position="1"/>
        <end position="41"/>
    </location>
</feature>
<evidence type="ECO:0008006" key="4">
    <source>
        <dbReference type="Google" id="ProtNLM"/>
    </source>
</evidence>
<organism evidence="2 3">
    <name type="scientific">Citricoccus parietis</name>
    <dbReference type="NCBI Taxonomy" id="592307"/>
    <lineage>
        <taxon>Bacteria</taxon>
        <taxon>Bacillati</taxon>
        <taxon>Actinomycetota</taxon>
        <taxon>Actinomycetes</taxon>
        <taxon>Micrococcales</taxon>
        <taxon>Micrococcaceae</taxon>
        <taxon>Citricoccus</taxon>
    </lineage>
</organism>
<comment type="caution">
    <text evidence="2">The sequence shown here is derived from an EMBL/GenBank/DDBJ whole genome shotgun (WGS) entry which is preliminary data.</text>
</comment>
<keyword evidence="3" id="KW-1185">Reference proteome</keyword>
<gene>
    <name evidence="2" type="ORF">ACFFIO_05435</name>
</gene>
<dbReference type="EMBL" id="JBHLWH010000014">
    <property type="protein sequence ID" value="MFC0247940.1"/>
    <property type="molecule type" value="Genomic_DNA"/>
</dbReference>
<protein>
    <recommendedName>
        <fullName evidence="4">SMI1/KNR4 family protein</fullName>
    </recommendedName>
</protein>
<name>A0ABV6F489_9MICC</name>
<evidence type="ECO:0000256" key="1">
    <source>
        <dbReference type="SAM" id="MobiDB-lite"/>
    </source>
</evidence>
<evidence type="ECO:0000313" key="3">
    <source>
        <dbReference type="Proteomes" id="UP001589766"/>
    </source>
</evidence>
<reference evidence="2 3" key="1">
    <citation type="submission" date="2024-09" db="EMBL/GenBank/DDBJ databases">
        <authorList>
            <person name="Sun Q."/>
            <person name="Mori K."/>
        </authorList>
    </citation>
    <scope>NUCLEOTIDE SEQUENCE [LARGE SCALE GENOMIC DNA]</scope>
    <source>
        <strain evidence="2 3">CCM 7609</strain>
    </source>
</reference>
<sequence>MSAEDTGSLGRRLRGFPDRVPSLDANASSAHGMPLESLDKVRSSQRWDHAGEWFTPQQIQAIPGEGQPLDPDLAGRPGLDAEQRDGWPNVAATLNSPHAHRVDCFSEVGHTALELVLSRDGFAGWAGPDPVRSLTGSGSSGTPTSHGARQFVTGPWSLLPRLILSWAGVAPVWAGWPPLRGPARLIEDRLSGDRLHTGGTADVAEELGHWWLVRLSGIGPGAEPWLISERRGCMVVTGDSSSEDVTLVQVNSLSMLTAVVSYWDAALAGLATEGR</sequence>
<feature type="region of interest" description="Disordered" evidence="1">
    <location>
        <begin position="62"/>
        <end position="83"/>
    </location>
</feature>
<dbReference type="Proteomes" id="UP001589766">
    <property type="component" value="Unassembled WGS sequence"/>
</dbReference>
<accession>A0ABV6F489</accession>
<evidence type="ECO:0000313" key="2">
    <source>
        <dbReference type="EMBL" id="MFC0247940.1"/>
    </source>
</evidence>
<dbReference type="RefSeq" id="WP_378040573.1">
    <property type="nucleotide sequence ID" value="NZ_JBHLWH010000014.1"/>
</dbReference>
<proteinExistence type="predicted"/>